<name>A0ABS9CM86_9FIRM</name>
<evidence type="ECO:0000313" key="2">
    <source>
        <dbReference type="Proteomes" id="UP001299220"/>
    </source>
</evidence>
<proteinExistence type="predicted"/>
<gene>
    <name evidence="1" type="ORF">JQM67_06630</name>
</gene>
<dbReference type="EMBL" id="JAFBIT010000002">
    <property type="protein sequence ID" value="MCF2652273.1"/>
    <property type="molecule type" value="Genomic_DNA"/>
</dbReference>
<keyword evidence="2" id="KW-1185">Reference proteome</keyword>
<sequence>MTGKNMRANPLFMRNSYEGQGRWNIPLVRKQEIDISAISLIACSDTRSKDNDLNRANGVHFFVDDYRFEGIYTNPKRTLEKYGQYAFLLTPDFSTYADMDLWRQLESVAKNRWVGAYWQDNGLTVIPTISWSTPRSFDFCFDGVEQNAIVAVSTLGCKRSKLQFMRGYDVMLDKVNPEAIVCFGDPLPEMEGNIVKVDYRASRKVVR</sequence>
<dbReference type="InterPro" id="IPR025530">
    <property type="entry name" value="DUF4417"/>
</dbReference>
<protein>
    <submittedName>
        <fullName evidence="1">DUF4417 domain-containing protein</fullName>
    </submittedName>
</protein>
<reference evidence="1 2" key="1">
    <citation type="submission" date="2020-12" db="EMBL/GenBank/DDBJ databases">
        <title>Whole genome sequences of gut porcine anaerobes.</title>
        <authorList>
            <person name="Kubasova T."/>
            <person name="Jahodarova E."/>
            <person name="Rychlik I."/>
        </authorList>
    </citation>
    <scope>NUCLEOTIDE SEQUENCE [LARGE SCALE GENOMIC DNA]</scope>
    <source>
        <strain evidence="1 2">An867</strain>
    </source>
</reference>
<comment type="caution">
    <text evidence="1">The sequence shown here is derived from an EMBL/GenBank/DDBJ whole genome shotgun (WGS) entry which is preliminary data.</text>
</comment>
<accession>A0ABS9CM86</accession>
<organism evidence="1 2">
    <name type="scientific">Anaeromassilibacillus senegalensis</name>
    <dbReference type="NCBI Taxonomy" id="1673717"/>
    <lineage>
        <taxon>Bacteria</taxon>
        <taxon>Bacillati</taxon>
        <taxon>Bacillota</taxon>
        <taxon>Clostridia</taxon>
        <taxon>Eubacteriales</taxon>
        <taxon>Acutalibacteraceae</taxon>
        <taxon>Anaeromassilibacillus</taxon>
    </lineage>
</organism>
<dbReference type="Proteomes" id="UP001299220">
    <property type="component" value="Unassembled WGS sequence"/>
</dbReference>
<dbReference type="Pfam" id="PF14386">
    <property type="entry name" value="DUF4417"/>
    <property type="match status" value="1"/>
</dbReference>
<evidence type="ECO:0000313" key="1">
    <source>
        <dbReference type="EMBL" id="MCF2652273.1"/>
    </source>
</evidence>
<dbReference type="RefSeq" id="WP_235323333.1">
    <property type="nucleotide sequence ID" value="NZ_JAFBIT010000002.1"/>
</dbReference>